<accession>A0ACB8CUW9</accession>
<name>A0ACB8CUW9_DERSI</name>
<dbReference type="Proteomes" id="UP000821865">
    <property type="component" value="Chromosome 4"/>
</dbReference>
<dbReference type="EMBL" id="CM023473">
    <property type="protein sequence ID" value="KAH7952946.1"/>
    <property type="molecule type" value="Genomic_DNA"/>
</dbReference>
<protein>
    <submittedName>
        <fullName evidence="1">Uncharacterized protein</fullName>
    </submittedName>
</protein>
<evidence type="ECO:0000313" key="1">
    <source>
        <dbReference type="EMBL" id="KAH7952946.1"/>
    </source>
</evidence>
<comment type="caution">
    <text evidence="1">The sequence shown here is derived from an EMBL/GenBank/DDBJ whole genome shotgun (WGS) entry which is preliminary data.</text>
</comment>
<organism evidence="1 2">
    <name type="scientific">Dermacentor silvarum</name>
    <name type="common">Tick</name>
    <dbReference type="NCBI Taxonomy" id="543639"/>
    <lineage>
        <taxon>Eukaryota</taxon>
        <taxon>Metazoa</taxon>
        <taxon>Ecdysozoa</taxon>
        <taxon>Arthropoda</taxon>
        <taxon>Chelicerata</taxon>
        <taxon>Arachnida</taxon>
        <taxon>Acari</taxon>
        <taxon>Parasitiformes</taxon>
        <taxon>Ixodida</taxon>
        <taxon>Ixodoidea</taxon>
        <taxon>Ixodidae</taxon>
        <taxon>Rhipicephalinae</taxon>
        <taxon>Dermacentor</taxon>
    </lineage>
</organism>
<sequence length="283" mass="32032">MVACIALQPPRAHRGRPSKLCEETNPDWAPTLLVGYKANNEGTACYERAARRWFKRTTPEVDAVTAAPARAFGVGATPPENRYDDGPLMCTLWDVGLALQFCFQHSVLCWPKVCRALESVCGVLSRSVYLLASCLSLKLLILLWLPVDSHILWAIEEGSPLWWTLPATHGVCWAVIYIGCVITDLGELAGIKQVWYSAESSRYTSSKSWQLEHLLQHMRHPSFVALSVILWFYPLMTLDRAVLALTFTLYPFGWFKAQVKDYEYCHCFWRSKLADLFPKAASQ</sequence>
<keyword evidence="2" id="KW-1185">Reference proteome</keyword>
<evidence type="ECO:0000313" key="2">
    <source>
        <dbReference type="Proteomes" id="UP000821865"/>
    </source>
</evidence>
<proteinExistence type="predicted"/>
<reference evidence="1" key="1">
    <citation type="submission" date="2020-05" db="EMBL/GenBank/DDBJ databases">
        <title>Large-scale comparative analyses of tick genomes elucidate their genetic diversity and vector capacities.</title>
        <authorList>
            <person name="Jia N."/>
            <person name="Wang J."/>
            <person name="Shi W."/>
            <person name="Du L."/>
            <person name="Sun Y."/>
            <person name="Zhan W."/>
            <person name="Jiang J."/>
            <person name="Wang Q."/>
            <person name="Zhang B."/>
            <person name="Ji P."/>
            <person name="Sakyi L.B."/>
            <person name="Cui X."/>
            <person name="Yuan T."/>
            <person name="Jiang B."/>
            <person name="Yang W."/>
            <person name="Lam T.T.-Y."/>
            <person name="Chang Q."/>
            <person name="Ding S."/>
            <person name="Wang X."/>
            <person name="Zhu J."/>
            <person name="Ruan X."/>
            <person name="Zhao L."/>
            <person name="Wei J."/>
            <person name="Que T."/>
            <person name="Du C."/>
            <person name="Cheng J."/>
            <person name="Dai P."/>
            <person name="Han X."/>
            <person name="Huang E."/>
            <person name="Gao Y."/>
            <person name="Liu J."/>
            <person name="Shao H."/>
            <person name="Ye R."/>
            <person name="Li L."/>
            <person name="Wei W."/>
            <person name="Wang X."/>
            <person name="Wang C."/>
            <person name="Yang T."/>
            <person name="Huo Q."/>
            <person name="Li W."/>
            <person name="Guo W."/>
            <person name="Chen H."/>
            <person name="Zhou L."/>
            <person name="Ni X."/>
            <person name="Tian J."/>
            <person name="Zhou Y."/>
            <person name="Sheng Y."/>
            <person name="Liu T."/>
            <person name="Pan Y."/>
            <person name="Xia L."/>
            <person name="Li J."/>
            <person name="Zhao F."/>
            <person name="Cao W."/>
        </authorList>
    </citation>
    <scope>NUCLEOTIDE SEQUENCE</scope>
    <source>
        <strain evidence="1">Dsil-2018</strain>
    </source>
</reference>
<gene>
    <name evidence="1" type="ORF">HPB49_002970</name>
</gene>